<dbReference type="CDD" id="cd08977">
    <property type="entry name" value="SusD"/>
    <property type="match status" value="1"/>
</dbReference>
<reference evidence="9" key="1">
    <citation type="submission" date="2016-10" db="EMBL/GenBank/DDBJ databases">
        <authorList>
            <person name="Varghese N."/>
            <person name="Submissions S."/>
        </authorList>
    </citation>
    <scope>NUCLEOTIDE SEQUENCE [LARGE SCALE GENOMIC DNA]</scope>
    <source>
        <strain evidence="9">Jip14</strain>
    </source>
</reference>
<name>A0A1H7PHY4_9SPHI</name>
<dbReference type="RefSeq" id="WP_090605994.1">
    <property type="nucleotide sequence ID" value="NZ_FNZR01000004.1"/>
</dbReference>
<evidence type="ECO:0000313" key="9">
    <source>
        <dbReference type="Proteomes" id="UP000198916"/>
    </source>
</evidence>
<feature type="domain" description="RagB/SusD" evidence="6">
    <location>
        <begin position="308"/>
        <end position="593"/>
    </location>
</feature>
<dbReference type="Pfam" id="PF07980">
    <property type="entry name" value="SusD_RagB"/>
    <property type="match status" value="1"/>
</dbReference>
<keyword evidence="5" id="KW-0998">Cell outer membrane</keyword>
<dbReference type="Proteomes" id="UP000198916">
    <property type="component" value="Unassembled WGS sequence"/>
</dbReference>
<keyword evidence="9" id="KW-1185">Reference proteome</keyword>
<feature type="domain" description="SusD-like N-terminal" evidence="7">
    <location>
        <begin position="93"/>
        <end position="220"/>
    </location>
</feature>
<dbReference type="AlphaFoldDB" id="A0A1H7PHY4"/>
<dbReference type="Pfam" id="PF14322">
    <property type="entry name" value="SusD-like_3"/>
    <property type="match status" value="1"/>
</dbReference>
<dbReference type="GO" id="GO:0009279">
    <property type="term" value="C:cell outer membrane"/>
    <property type="evidence" value="ECO:0007669"/>
    <property type="project" value="UniProtKB-SubCell"/>
</dbReference>
<organism evidence="8 9">
    <name type="scientific">Parapedobacter koreensis</name>
    <dbReference type="NCBI Taxonomy" id="332977"/>
    <lineage>
        <taxon>Bacteria</taxon>
        <taxon>Pseudomonadati</taxon>
        <taxon>Bacteroidota</taxon>
        <taxon>Sphingobacteriia</taxon>
        <taxon>Sphingobacteriales</taxon>
        <taxon>Sphingobacteriaceae</taxon>
        <taxon>Parapedobacter</taxon>
    </lineage>
</organism>
<gene>
    <name evidence="8" type="ORF">SAMN05421740_104385</name>
</gene>
<dbReference type="STRING" id="332977.SAMN05421740_104385"/>
<dbReference type="Gene3D" id="1.25.40.390">
    <property type="match status" value="1"/>
</dbReference>
<proteinExistence type="inferred from homology"/>
<keyword evidence="3" id="KW-0732">Signal</keyword>
<evidence type="ECO:0000256" key="4">
    <source>
        <dbReference type="ARBA" id="ARBA00023136"/>
    </source>
</evidence>
<dbReference type="InterPro" id="IPR011990">
    <property type="entry name" value="TPR-like_helical_dom_sf"/>
</dbReference>
<comment type="subcellular location">
    <subcellularLocation>
        <location evidence="1">Cell outer membrane</location>
    </subcellularLocation>
</comment>
<dbReference type="SUPFAM" id="SSF48452">
    <property type="entry name" value="TPR-like"/>
    <property type="match status" value="1"/>
</dbReference>
<keyword evidence="4" id="KW-0472">Membrane</keyword>
<evidence type="ECO:0000256" key="3">
    <source>
        <dbReference type="ARBA" id="ARBA00022729"/>
    </source>
</evidence>
<dbReference type="OrthoDB" id="5694214at2"/>
<evidence type="ECO:0000259" key="7">
    <source>
        <dbReference type="Pfam" id="PF14322"/>
    </source>
</evidence>
<dbReference type="InterPro" id="IPR033985">
    <property type="entry name" value="SusD-like_N"/>
</dbReference>
<evidence type="ECO:0000256" key="5">
    <source>
        <dbReference type="ARBA" id="ARBA00023237"/>
    </source>
</evidence>
<sequence>MKKIAYITMLVFVMANTISCQKSFLDKQPLDQYSADNLWNDLGLVEIFVNDIYGGIPHGFSVVTLSAVVDESMYRFETSDATNSLITPSYLSSFTADGMAKLGWESIYGYIRACNLLLEQIDNVPTNDEAFRNRLKGEGHFLRAHLYHNLVSMYGGVPLITQAYTLEDEFLVSRNTYEECIQFISEECDRAAELLPLVQTDVNVGRATKGAALALKSRALLYAASDLANNTSWTGGYHPELVGHIGGDRTARWLAAKNAAKAVMDLGVYELHGKDPAPGDDVAANYGNIFTSYGTSEDIFVKFFTIRSNMDGYNPGLYANPNGWNGWGIYTPIGQMADAYETRDGNKFDWNNPSMANAPYENRDPRFYASINYNGAPWRPRPTEVVSSDPEGVIQTAYYERWNSATNSIVTVPGLDTREGPLKNWNGTYTGYYQRKYINPALDGEFVKQDFPWRHFRYAEILLNYAEACMELGEDGEARTYLNRIRKRAGMPDITEAGDALVDRYRNERRVELAFEGHRYFDVRRWMIAEEAYADAEGIEIVYPLNPDRTTSTTAQYTVVNVQGRTWNPRFYFLPITIEEMNRNKELIQNPLY</sequence>
<evidence type="ECO:0000256" key="2">
    <source>
        <dbReference type="ARBA" id="ARBA00006275"/>
    </source>
</evidence>
<evidence type="ECO:0000259" key="6">
    <source>
        <dbReference type="Pfam" id="PF07980"/>
    </source>
</evidence>
<evidence type="ECO:0000313" key="8">
    <source>
        <dbReference type="EMBL" id="SEL35390.1"/>
    </source>
</evidence>
<protein>
    <submittedName>
        <fullName evidence="8">Starch-binding associating with outer membrane</fullName>
    </submittedName>
</protein>
<dbReference type="InterPro" id="IPR012944">
    <property type="entry name" value="SusD_RagB_dom"/>
</dbReference>
<accession>A0A1H7PHY4</accession>
<dbReference type="EMBL" id="FNZR01000004">
    <property type="protein sequence ID" value="SEL35390.1"/>
    <property type="molecule type" value="Genomic_DNA"/>
</dbReference>
<comment type="similarity">
    <text evidence="2">Belongs to the SusD family.</text>
</comment>
<evidence type="ECO:0000256" key="1">
    <source>
        <dbReference type="ARBA" id="ARBA00004442"/>
    </source>
</evidence>